<accession>A0ABU7BQA7</accession>
<sequence length="129" mass="14842">MCREYAVYIQNVLSVQKTWLYLAKQRNLGATKESGMLLLTPTMQLMDTEILILNKDHVPTLQHMPMESGLAGLLHNRPHHHHKQRGLLCRPDQQGRDSCWQLVKGRWCFKPTGSNGHQFNCGTHDVRIS</sequence>
<evidence type="ECO:0000313" key="2">
    <source>
        <dbReference type="Proteomes" id="UP001345963"/>
    </source>
</evidence>
<name>A0ABU7BQA7_9TELE</name>
<comment type="caution">
    <text evidence="1">The sequence shown here is derived from an EMBL/GenBank/DDBJ whole genome shotgun (WGS) entry which is preliminary data.</text>
</comment>
<proteinExistence type="predicted"/>
<gene>
    <name evidence="1" type="ORF">ATANTOWER_017828</name>
</gene>
<dbReference type="EMBL" id="JAHUTI010062693">
    <property type="protein sequence ID" value="MED6252837.1"/>
    <property type="molecule type" value="Genomic_DNA"/>
</dbReference>
<organism evidence="1 2">
    <name type="scientific">Ataeniobius toweri</name>
    <dbReference type="NCBI Taxonomy" id="208326"/>
    <lineage>
        <taxon>Eukaryota</taxon>
        <taxon>Metazoa</taxon>
        <taxon>Chordata</taxon>
        <taxon>Craniata</taxon>
        <taxon>Vertebrata</taxon>
        <taxon>Euteleostomi</taxon>
        <taxon>Actinopterygii</taxon>
        <taxon>Neopterygii</taxon>
        <taxon>Teleostei</taxon>
        <taxon>Neoteleostei</taxon>
        <taxon>Acanthomorphata</taxon>
        <taxon>Ovalentaria</taxon>
        <taxon>Atherinomorphae</taxon>
        <taxon>Cyprinodontiformes</taxon>
        <taxon>Goodeidae</taxon>
        <taxon>Ataeniobius</taxon>
    </lineage>
</organism>
<dbReference type="Proteomes" id="UP001345963">
    <property type="component" value="Unassembled WGS sequence"/>
</dbReference>
<keyword evidence="2" id="KW-1185">Reference proteome</keyword>
<reference evidence="1 2" key="1">
    <citation type="submission" date="2021-07" db="EMBL/GenBank/DDBJ databases">
        <authorList>
            <person name="Palmer J.M."/>
        </authorList>
    </citation>
    <scope>NUCLEOTIDE SEQUENCE [LARGE SCALE GENOMIC DNA]</scope>
    <source>
        <strain evidence="1 2">AT_MEX2019</strain>
        <tissue evidence="1">Muscle</tissue>
    </source>
</reference>
<evidence type="ECO:0000313" key="1">
    <source>
        <dbReference type="EMBL" id="MED6252837.1"/>
    </source>
</evidence>
<protein>
    <submittedName>
        <fullName evidence="1">Uncharacterized protein</fullName>
    </submittedName>
</protein>